<dbReference type="PATRIC" id="fig|1278076.4.peg.226"/>
<evidence type="ECO:0000313" key="1">
    <source>
        <dbReference type="EMBL" id="EME67268.1"/>
    </source>
</evidence>
<gene>
    <name evidence="1" type="ORF">G352_01117</name>
</gene>
<keyword evidence="2" id="KW-1185">Reference proteome</keyword>
<comment type="caution">
    <text evidence="1">The sequence shown here is derived from an EMBL/GenBank/DDBJ whole genome shotgun (WGS) entry which is preliminary data.</text>
</comment>
<dbReference type="EMBL" id="AOEX01000012">
    <property type="protein sequence ID" value="EME67268.1"/>
    <property type="molecule type" value="Genomic_DNA"/>
</dbReference>
<protein>
    <submittedName>
        <fullName evidence="1">Uncharacterized protein</fullName>
    </submittedName>
</protein>
<reference evidence="1 2" key="1">
    <citation type="journal article" date="2013" name="Genome Announc.">
        <title>Draft Genome Sequence of Rhodococcus ruber Strain BKS 20-38.</title>
        <authorList>
            <person name="Bala M."/>
            <person name="Kumar S."/>
            <person name="Raghava G.P."/>
            <person name="Mayilraj S."/>
        </authorList>
    </citation>
    <scope>NUCLEOTIDE SEQUENCE [LARGE SCALE GENOMIC DNA]</scope>
    <source>
        <strain evidence="1 2">BKS 20-38</strain>
    </source>
</reference>
<organism evidence="1 2">
    <name type="scientific">Rhodococcus ruber BKS 20-38</name>
    <dbReference type="NCBI Taxonomy" id="1278076"/>
    <lineage>
        <taxon>Bacteria</taxon>
        <taxon>Bacillati</taxon>
        <taxon>Actinomycetota</taxon>
        <taxon>Actinomycetes</taxon>
        <taxon>Mycobacteriales</taxon>
        <taxon>Nocardiaceae</taxon>
        <taxon>Rhodococcus</taxon>
    </lineage>
</organism>
<dbReference type="AlphaFoldDB" id="M3A2T1"/>
<accession>M3A2T1</accession>
<name>M3A2T1_9NOCA</name>
<proteinExistence type="predicted"/>
<sequence>MNTMFDKLFVTPMAWLLAVPIVLLDRLLTTSPIESQE</sequence>
<dbReference type="Proteomes" id="UP000011731">
    <property type="component" value="Unassembled WGS sequence"/>
</dbReference>
<evidence type="ECO:0000313" key="2">
    <source>
        <dbReference type="Proteomes" id="UP000011731"/>
    </source>
</evidence>